<dbReference type="Pfam" id="PF01979">
    <property type="entry name" value="Amidohydro_1"/>
    <property type="match status" value="1"/>
</dbReference>
<dbReference type="AlphaFoldDB" id="A0A433Q7M0"/>
<dbReference type="EMBL" id="RBNJ01012039">
    <property type="protein sequence ID" value="RUS25784.1"/>
    <property type="molecule type" value="Genomic_DNA"/>
</dbReference>
<evidence type="ECO:0000313" key="9">
    <source>
        <dbReference type="EMBL" id="RUS25784.1"/>
    </source>
</evidence>
<dbReference type="GO" id="GO:0008448">
    <property type="term" value="F:N-acetylglucosamine-6-phosphate deacetylase activity"/>
    <property type="evidence" value="ECO:0007669"/>
    <property type="project" value="UniProtKB-EC"/>
</dbReference>
<dbReference type="InterPro" id="IPR003764">
    <property type="entry name" value="GlcNAc_6-P_deAcase"/>
</dbReference>
<dbReference type="GO" id="GO:0006046">
    <property type="term" value="P:N-acetylglucosamine catabolic process"/>
    <property type="evidence" value="ECO:0007669"/>
    <property type="project" value="TreeGrafter"/>
</dbReference>
<evidence type="ECO:0000313" key="10">
    <source>
        <dbReference type="Proteomes" id="UP000274822"/>
    </source>
</evidence>
<dbReference type="Proteomes" id="UP000274822">
    <property type="component" value="Unassembled WGS sequence"/>
</dbReference>
<dbReference type="InterPro" id="IPR011059">
    <property type="entry name" value="Metal-dep_hydrolase_composite"/>
</dbReference>
<dbReference type="PANTHER" id="PTHR11113:SF14">
    <property type="entry name" value="N-ACETYLGLUCOSAMINE-6-PHOSPHATE DEACETYLASE"/>
    <property type="match status" value="1"/>
</dbReference>
<evidence type="ECO:0000259" key="8">
    <source>
        <dbReference type="Pfam" id="PF01979"/>
    </source>
</evidence>
<protein>
    <recommendedName>
        <fullName evidence="3">N-acetylglucosamine-6-phosphate deacetylase</fullName>
        <ecNumber evidence="2">3.5.1.25</ecNumber>
    </recommendedName>
</protein>
<dbReference type="EC" id="3.5.1.25" evidence="2"/>
<sequence>MSSTEIKPSAPPRFTFPLYKHYSLKNQEVAYADGAPSLSSPIKTRFPPNVFPILPSPTSPGSPATPTTSFGLSRQLPDPHAKIYKVVNCRLLQDHKIVENSYLWFQNGRIIKPEDLFFTSYREPDEIIDAKGLLIAPGFIDLQINGAFGVDFTTDAESGKSDEELVKDIEKVSRGLLKYGCTSYLPTVVSSKTGVYHKALPLLRPRPGSVLAGAEILGAHIEGPFIAEGKKGAHNPNVLSAAPRGITDLDARYGPELAFKKPDARGDIERAVRLITIAPELEGLLEAVPELVSRGITVSIGHSEARIADAEAAVAKGTTFITHLFNAMQAFHHRDPGIIGVLGSTHLPIPISHKHHPSPSITSPSPTKPDPRPFYGLICDGVHCHPNSVKIAYYSHPRGAILVTDALSSMGLPPGTYSLAGRTIIVDDKLGAYIEGTTTLAGSTITIDACVRNFVRFTGCSLVEAIDAATIHPAKLLGIEKRKGALRIGADADLVFLDDSQGPENIVVSRVFVRGEEVDLKAC</sequence>
<keyword evidence="5" id="KW-0378">Hydrolase</keyword>
<dbReference type="GO" id="GO:0046872">
    <property type="term" value="F:metal ion binding"/>
    <property type="evidence" value="ECO:0007669"/>
    <property type="project" value="UniProtKB-KW"/>
</dbReference>
<dbReference type="Gene3D" id="2.30.40.10">
    <property type="entry name" value="Urease, subunit C, domain 1"/>
    <property type="match status" value="1"/>
</dbReference>
<keyword evidence="10" id="KW-1185">Reference proteome</keyword>
<evidence type="ECO:0000256" key="5">
    <source>
        <dbReference type="ARBA" id="ARBA00022801"/>
    </source>
</evidence>
<evidence type="ECO:0000256" key="4">
    <source>
        <dbReference type="ARBA" id="ARBA00022723"/>
    </source>
</evidence>
<evidence type="ECO:0000256" key="2">
    <source>
        <dbReference type="ARBA" id="ARBA00011899"/>
    </source>
</evidence>
<comment type="catalytic activity">
    <reaction evidence="7">
        <text>N-acetyl-D-glucosamine 6-phosphate + H2O = D-glucosamine 6-phosphate + acetate</text>
        <dbReference type="Rhea" id="RHEA:22936"/>
        <dbReference type="ChEBI" id="CHEBI:15377"/>
        <dbReference type="ChEBI" id="CHEBI:30089"/>
        <dbReference type="ChEBI" id="CHEBI:57513"/>
        <dbReference type="ChEBI" id="CHEBI:58725"/>
        <dbReference type="EC" id="3.5.1.25"/>
    </reaction>
</comment>
<dbReference type="CDD" id="cd00854">
    <property type="entry name" value="NagA"/>
    <property type="match status" value="1"/>
</dbReference>
<keyword evidence="6" id="KW-0119">Carbohydrate metabolism</keyword>
<comment type="caution">
    <text evidence="9">The sequence shown here is derived from an EMBL/GenBank/DDBJ whole genome shotgun (WGS) entry which is preliminary data.</text>
</comment>
<evidence type="ECO:0000256" key="6">
    <source>
        <dbReference type="ARBA" id="ARBA00023277"/>
    </source>
</evidence>
<dbReference type="InterPro" id="IPR006680">
    <property type="entry name" value="Amidohydro-rel"/>
</dbReference>
<keyword evidence="4" id="KW-0479">Metal-binding</keyword>
<dbReference type="FunFam" id="3.20.20.140:FF:000065">
    <property type="entry name" value="N-acetylglucosamine-6-phosphate deacetylase"/>
    <property type="match status" value="1"/>
</dbReference>
<name>A0A433Q7M0_9FUNG</name>
<evidence type="ECO:0000256" key="7">
    <source>
        <dbReference type="ARBA" id="ARBA00047647"/>
    </source>
</evidence>
<evidence type="ECO:0000256" key="3">
    <source>
        <dbReference type="ARBA" id="ARBA00018029"/>
    </source>
</evidence>
<gene>
    <name evidence="9" type="ORF">BC938DRAFT_471672</name>
</gene>
<proteinExistence type="inferred from homology"/>
<dbReference type="InterPro" id="IPR032466">
    <property type="entry name" value="Metal_Hydrolase"/>
</dbReference>
<reference evidence="9 10" key="1">
    <citation type="journal article" date="2018" name="New Phytol.">
        <title>Phylogenomics of Endogonaceae and evolution of mycorrhizas within Mucoromycota.</title>
        <authorList>
            <person name="Chang Y."/>
            <person name="Desiro A."/>
            <person name="Na H."/>
            <person name="Sandor L."/>
            <person name="Lipzen A."/>
            <person name="Clum A."/>
            <person name="Barry K."/>
            <person name="Grigoriev I.V."/>
            <person name="Martin F.M."/>
            <person name="Stajich J.E."/>
            <person name="Smith M.E."/>
            <person name="Bonito G."/>
            <person name="Spatafora J.W."/>
        </authorList>
    </citation>
    <scope>NUCLEOTIDE SEQUENCE [LARGE SCALE GENOMIC DNA]</scope>
    <source>
        <strain evidence="9 10">AD002</strain>
    </source>
</reference>
<dbReference type="SUPFAM" id="SSF51338">
    <property type="entry name" value="Composite domain of metallo-dependent hydrolases"/>
    <property type="match status" value="1"/>
</dbReference>
<feature type="domain" description="Amidohydrolase-related" evidence="8">
    <location>
        <begin position="135"/>
        <end position="517"/>
    </location>
</feature>
<evidence type="ECO:0000256" key="1">
    <source>
        <dbReference type="ARBA" id="ARBA00010716"/>
    </source>
</evidence>
<accession>A0A433Q7M0</accession>
<dbReference type="Gene3D" id="3.20.20.140">
    <property type="entry name" value="Metal-dependent hydrolases"/>
    <property type="match status" value="1"/>
</dbReference>
<comment type="similarity">
    <text evidence="1">Belongs to the metallo-dependent hydrolases superfamily. NagA family.</text>
</comment>
<dbReference type="PANTHER" id="PTHR11113">
    <property type="entry name" value="N-ACETYLGLUCOSAMINE-6-PHOSPHATE DEACETYLASE"/>
    <property type="match status" value="1"/>
</dbReference>
<dbReference type="SUPFAM" id="SSF51556">
    <property type="entry name" value="Metallo-dependent hydrolases"/>
    <property type="match status" value="1"/>
</dbReference>
<organism evidence="9 10">
    <name type="scientific">Jimgerdemannia flammicorona</name>
    <dbReference type="NCBI Taxonomy" id="994334"/>
    <lineage>
        <taxon>Eukaryota</taxon>
        <taxon>Fungi</taxon>
        <taxon>Fungi incertae sedis</taxon>
        <taxon>Mucoromycota</taxon>
        <taxon>Mucoromycotina</taxon>
        <taxon>Endogonomycetes</taxon>
        <taxon>Endogonales</taxon>
        <taxon>Endogonaceae</taxon>
        <taxon>Jimgerdemannia</taxon>
    </lineage>
</organism>